<organism evidence="3 4">
    <name type="scientific">Ligilactobacillus salivarius</name>
    <dbReference type="NCBI Taxonomy" id="1624"/>
    <lineage>
        <taxon>Bacteria</taxon>
        <taxon>Bacillati</taxon>
        <taxon>Bacillota</taxon>
        <taxon>Bacilli</taxon>
        <taxon>Lactobacillales</taxon>
        <taxon>Lactobacillaceae</taxon>
        <taxon>Ligilactobacillus</taxon>
    </lineage>
</organism>
<evidence type="ECO:0000259" key="2">
    <source>
        <dbReference type="PROSITE" id="PS50943"/>
    </source>
</evidence>
<evidence type="ECO:0000313" key="4">
    <source>
        <dbReference type="Proteomes" id="UP000196255"/>
    </source>
</evidence>
<dbReference type="PANTHER" id="PTHR46558">
    <property type="entry name" value="TRACRIPTIONAL REGULATORY PROTEIN-RELATED-RELATED"/>
    <property type="match status" value="1"/>
</dbReference>
<keyword evidence="1" id="KW-0238">DNA-binding</keyword>
<comment type="caution">
    <text evidence="3">The sequence shown here is derived from an EMBL/GenBank/DDBJ whole genome shotgun (WGS) entry which is preliminary data.</text>
</comment>
<sequence length="74" mass="8577">MIKVNTLKVLRAKKDVSQQELGEKLGVSQNTVSSWEKGYTKPSTKNMLKMADFFEISLSEVYDIFFTTKYYKTL</sequence>
<dbReference type="AlphaFoldDB" id="A0A1Y3S936"/>
<dbReference type="EMBL" id="NFHF01000003">
    <property type="protein sequence ID" value="OUN19327.1"/>
    <property type="molecule type" value="Genomic_DNA"/>
</dbReference>
<dbReference type="SMART" id="SM00530">
    <property type="entry name" value="HTH_XRE"/>
    <property type="match status" value="1"/>
</dbReference>
<dbReference type="PROSITE" id="PS50943">
    <property type="entry name" value="HTH_CROC1"/>
    <property type="match status" value="1"/>
</dbReference>
<gene>
    <name evidence="3" type="ORF">B5G36_02080</name>
</gene>
<name>A0A1Y3S936_9LACO</name>
<dbReference type="RefSeq" id="WP_087366092.1">
    <property type="nucleotide sequence ID" value="NZ_CP097639.1"/>
</dbReference>
<protein>
    <recommendedName>
        <fullName evidence="2">HTH cro/C1-type domain-containing protein</fullName>
    </recommendedName>
</protein>
<feature type="domain" description="HTH cro/C1-type" evidence="2">
    <location>
        <begin position="7"/>
        <end position="61"/>
    </location>
</feature>
<dbReference type="SUPFAM" id="SSF47413">
    <property type="entry name" value="lambda repressor-like DNA-binding domains"/>
    <property type="match status" value="1"/>
</dbReference>
<dbReference type="Gene3D" id="1.10.260.40">
    <property type="entry name" value="lambda repressor-like DNA-binding domains"/>
    <property type="match status" value="1"/>
</dbReference>
<dbReference type="PANTHER" id="PTHR46558:SF11">
    <property type="entry name" value="HTH-TYPE TRANSCRIPTIONAL REGULATOR XRE"/>
    <property type="match status" value="1"/>
</dbReference>
<dbReference type="InterPro" id="IPR010982">
    <property type="entry name" value="Lambda_DNA-bd_dom_sf"/>
</dbReference>
<dbReference type="GO" id="GO:0003677">
    <property type="term" value="F:DNA binding"/>
    <property type="evidence" value="ECO:0007669"/>
    <property type="project" value="UniProtKB-KW"/>
</dbReference>
<proteinExistence type="predicted"/>
<reference evidence="4" key="1">
    <citation type="submission" date="2017-04" db="EMBL/GenBank/DDBJ databases">
        <title>Function of individual gut microbiota members based on whole genome sequencing of pure cultures obtained from chicken caecum.</title>
        <authorList>
            <person name="Medvecky M."/>
            <person name="Cejkova D."/>
            <person name="Polansky O."/>
            <person name="Karasova D."/>
            <person name="Kubasova T."/>
            <person name="Cizek A."/>
            <person name="Rychlik I."/>
        </authorList>
    </citation>
    <scope>NUCLEOTIDE SEQUENCE [LARGE SCALE GENOMIC DNA]</scope>
    <source>
        <strain evidence="4">An84</strain>
    </source>
</reference>
<evidence type="ECO:0000256" key="1">
    <source>
        <dbReference type="ARBA" id="ARBA00023125"/>
    </source>
</evidence>
<dbReference type="InterPro" id="IPR001387">
    <property type="entry name" value="Cro/C1-type_HTH"/>
</dbReference>
<evidence type="ECO:0000313" key="3">
    <source>
        <dbReference type="EMBL" id="OUN19327.1"/>
    </source>
</evidence>
<dbReference type="Proteomes" id="UP000196255">
    <property type="component" value="Unassembled WGS sequence"/>
</dbReference>
<accession>A0A1Y3S936</accession>
<dbReference type="Pfam" id="PF01381">
    <property type="entry name" value="HTH_3"/>
    <property type="match status" value="1"/>
</dbReference>
<dbReference type="CDD" id="cd00093">
    <property type="entry name" value="HTH_XRE"/>
    <property type="match status" value="1"/>
</dbReference>